<evidence type="ECO:0000256" key="3">
    <source>
        <dbReference type="SAM" id="Phobius"/>
    </source>
</evidence>
<feature type="signal peptide" evidence="4">
    <location>
        <begin position="1"/>
        <end position="18"/>
    </location>
</feature>
<organism evidence="6 7">
    <name type="scientific">Collybiopsis confluens</name>
    <dbReference type="NCBI Taxonomy" id="2823264"/>
    <lineage>
        <taxon>Eukaryota</taxon>
        <taxon>Fungi</taxon>
        <taxon>Dikarya</taxon>
        <taxon>Basidiomycota</taxon>
        <taxon>Agaricomycotina</taxon>
        <taxon>Agaricomycetes</taxon>
        <taxon>Agaricomycetidae</taxon>
        <taxon>Agaricales</taxon>
        <taxon>Marasmiineae</taxon>
        <taxon>Omphalotaceae</taxon>
        <taxon>Collybiopsis</taxon>
    </lineage>
</organism>
<proteinExistence type="inferred from homology"/>
<evidence type="ECO:0000259" key="5">
    <source>
        <dbReference type="PROSITE" id="PS51387"/>
    </source>
</evidence>
<dbReference type="EMBL" id="JAACJN010000008">
    <property type="protein sequence ID" value="KAF5391920.1"/>
    <property type="molecule type" value="Genomic_DNA"/>
</dbReference>
<gene>
    <name evidence="6" type="ORF">D9757_001789</name>
</gene>
<comment type="caution">
    <text evidence="6">The sequence shown here is derived from an EMBL/GenBank/DDBJ whole genome shotgun (WGS) entry which is preliminary data.</text>
</comment>
<comment type="similarity">
    <text evidence="1">Belongs to the oxygen-dependent FAD-linked oxidoreductase family.</text>
</comment>
<dbReference type="GO" id="GO:0016491">
    <property type="term" value="F:oxidoreductase activity"/>
    <property type="evidence" value="ECO:0007669"/>
    <property type="project" value="UniProtKB-KW"/>
</dbReference>
<dbReference type="PROSITE" id="PS51257">
    <property type="entry name" value="PROKAR_LIPOPROTEIN"/>
    <property type="match status" value="1"/>
</dbReference>
<dbReference type="PANTHER" id="PTHR13878:SF91">
    <property type="entry name" value="FAD BINDING DOMAIN PROTEIN (AFU_ORTHOLOGUE AFUA_6G12070)-RELATED"/>
    <property type="match status" value="1"/>
</dbReference>
<dbReference type="Pfam" id="PF01565">
    <property type="entry name" value="FAD_binding_4"/>
    <property type="match status" value="1"/>
</dbReference>
<dbReference type="InterPro" id="IPR016169">
    <property type="entry name" value="FAD-bd_PCMH_sub2"/>
</dbReference>
<dbReference type="InterPro" id="IPR050432">
    <property type="entry name" value="FAD-linked_Oxidoreductases_BP"/>
</dbReference>
<evidence type="ECO:0000256" key="2">
    <source>
        <dbReference type="ARBA" id="ARBA00023002"/>
    </source>
</evidence>
<feature type="transmembrane region" description="Helical" evidence="3">
    <location>
        <begin position="570"/>
        <end position="591"/>
    </location>
</feature>
<keyword evidence="3" id="KW-0812">Transmembrane</keyword>
<keyword evidence="4" id="KW-0732">Signal</keyword>
<reference evidence="6 7" key="1">
    <citation type="journal article" date="2020" name="ISME J.">
        <title>Uncovering the hidden diversity of litter-decomposition mechanisms in mushroom-forming fungi.</title>
        <authorList>
            <person name="Floudas D."/>
            <person name="Bentzer J."/>
            <person name="Ahren D."/>
            <person name="Johansson T."/>
            <person name="Persson P."/>
            <person name="Tunlid A."/>
        </authorList>
    </citation>
    <scope>NUCLEOTIDE SEQUENCE [LARGE SCALE GENOMIC DNA]</scope>
    <source>
        <strain evidence="6 7">CBS 406.79</strain>
    </source>
</reference>
<dbReference type="PANTHER" id="PTHR13878">
    <property type="entry name" value="GULONOLACTONE OXIDASE"/>
    <property type="match status" value="1"/>
</dbReference>
<dbReference type="Gene3D" id="3.30.465.10">
    <property type="match status" value="2"/>
</dbReference>
<evidence type="ECO:0000256" key="4">
    <source>
        <dbReference type="SAM" id="SignalP"/>
    </source>
</evidence>
<dbReference type="InterPro" id="IPR012951">
    <property type="entry name" value="BBE"/>
</dbReference>
<keyword evidence="2" id="KW-0560">Oxidoreductase</keyword>
<feature type="domain" description="FAD-binding PCMH-type" evidence="5">
    <location>
        <begin position="124"/>
        <end position="305"/>
    </location>
</feature>
<dbReference type="InterPro" id="IPR006094">
    <property type="entry name" value="Oxid_FAD_bind_N"/>
</dbReference>
<accession>A0A8H5HZC4</accession>
<dbReference type="Proteomes" id="UP000518752">
    <property type="component" value="Unassembled WGS sequence"/>
</dbReference>
<name>A0A8H5HZC4_9AGAR</name>
<dbReference type="Pfam" id="PF08031">
    <property type="entry name" value="BBE"/>
    <property type="match status" value="1"/>
</dbReference>
<dbReference type="OrthoDB" id="9983560at2759"/>
<keyword evidence="3" id="KW-0472">Membrane</keyword>
<protein>
    <recommendedName>
        <fullName evidence="5">FAD-binding PCMH-type domain-containing protein</fullName>
    </recommendedName>
</protein>
<evidence type="ECO:0000256" key="1">
    <source>
        <dbReference type="ARBA" id="ARBA00005466"/>
    </source>
</evidence>
<dbReference type="GO" id="GO:0071949">
    <property type="term" value="F:FAD binding"/>
    <property type="evidence" value="ECO:0007669"/>
    <property type="project" value="InterPro"/>
</dbReference>
<evidence type="ECO:0000313" key="6">
    <source>
        <dbReference type="EMBL" id="KAF5391920.1"/>
    </source>
</evidence>
<dbReference type="PROSITE" id="PS51387">
    <property type="entry name" value="FAD_PCMH"/>
    <property type="match status" value="1"/>
</dbReference>
<sequence>MTLRLAFGFLLLATFACANNDQIPLYARPGLSDVPDYDGLNSSVGGRLFKGAPLALSCTSLDDSSQSCSRIQEEYLNEVFRSNHPGAYITSQWETCQVTGEQCLLDFTNTSDLAPVLPPRECAMGSIPSYFIDVRSEMDVKRALEFSKKFRVPIVVKNTGHDYKGRSSAPGSLGLWTHNLKNISYDPEFVPEGCSTSSAGVTLGAGAQWQDAYAFAERRNITLVGGSDRSVGAVGGWLQGGGHGMLSNTMGLGVDRALQFKVVTPDGQYRVANSCQNQDLFFALRGGGGGTFGVVMESTVLASPRVTLQAILVSFNSTTDTELTRELWSTMAGNGLQWAEEGWGGIASTNIAIYINPKLDATQAAKSMAPLINLGKKLQDEKVEGAQVVATTFESWGTFFEWFSSNNVAVTGVSLALVSRLIPKTSFSTTESQTELVQGLLNATVATPRLLILVAAPSSYPGDNTTSVTEAWRSSIYHVTAVSSWNWNATKEEKKQIYEMASTSMDNLRRITPDAAYQNEADVYEPNHEVSFWGSNYQRLLKIKIKYDPSHLLDCWHCGKMLTTSKFPAILMHVCFSGMGAVRAAILMLFITANKS</sequence>
<dbReference type="AlphaFoldDB" id="A0A8H5HZC4"/>
<keyword evidence="3" id="KW-1133">Transmembrane helix</keyword>
<dbReference type="SUPFAM" id="SSF56176">
    <property type="entry name" value="FAD-binding/transporter-associated domain-like"/>
    <property type="match status" value="1"/>
</dbReference>
<keyword evidence="7" id="KW-1185">Reference proteome</keyword>
<feature type="chain" id="PRO_5034253510" description="FAD-binding PCMH-type domain-containing protein" evidence="4">
    <location>
        <begin position="19"/>
        <end position="596"/>
    </location>
</feature>
<evidence type="ECO:0000313" key="7">
    <source>
        <dbReference type="Proteomes" id="UP000518752"/>
    </source>
</evidence>
<dbReference type="InterPro" id="IPR016166">
    <property type="entry name" value="FAD-bd_PCMH"/>
</dbReference>
<dbReference type="InterPro" id="IPR036318">
    <property type="entry name" value="FAD-bd_PCMH-like_sf"/>
</dbReference>